<feature type="compositionally biased region" description="Basic and acidic residues" evidence="1">
    <location>
        <begin position="61"/>
        <end position="75"/>
    </location>
</feature>
<gene>
    <name evidence="2" type="ORF">Gorai_023086</name>
</gene>
<sequence>MRHRVHIDILSPLRRNKKISLLKGVHVYDRFYYEKLTLFWGISSFDEIAESQDVGLDEMGFDTKENPIRSRDGKKCPRMVSHVP</sequence>
<evidence type="ECO:0000313" key="2">
    <source>
        <dbReference type="EMBL" id="MBA0580885.1"/>
    </source>
</evidence>
<comment type="caution">
    <text evidence="2">The sequence shown here is derived from an EMBL/GenBank/DDBJ whole genome shotgun (WGS) entry which is preliminary data.</text>
</comment>
<dbReference type="Proteomes" id="UP000593578">
    <property type="component" value="Unassembled WGS sequence"/>
</dbReference>
<feature type="region of interest" description="Disordered" evidence="1">
    <location>
        <begin position="60"/>
        <end position="84"/>
    </location>
</feature>
<dbReference type="EMBL" id="JABEZZ010000002">
    <property type="protein sequence ID" value="MBA0580885.1"/>
    <property type="molecule type" value="Genomic_DNA"/>
</dbReference>
<accession>A0A7J8NV35</accession>
<evidence type="ECO:0000313" key="3">
    <source>
        <dbReference type="Proteomes" id="UP000593578"/>
    </source>
</evidence>
<proteinExistence type="predicted"/>
<name>A0A7J8NV35_GOSRA</name>
<organism evidence="2 3">
    <name type="scientific">Gossypium raimondii</name>
    <name type="common">Peruvian cotton</name>
    <name type="synonym">Gossypium klotzschianum subsp. raimondii</name>
    <dbReference type="NCBI Taxonomy" id="29730"/>
    <lineage>
        <taxon>Eukaryota</taxon>
        <taxon>Viridiplantae</taxon>
        <taxon>Streptophyta</taxon>
        <taxon>Embryophyta</taxon>
        <taxon>Tracheophyta</taxon>
        <taxon>Spermatophyta</taxon>
        <taxon>Magnoliopsida</taxon>
        <taxon>eudicotyledons</taxon>
        <taxon>Gunneridae</taxon>
        <taxon>Pentapetalae</taxon>
        <taxon>rosids</taxon>
        <taxon>malvids</taxon>
        <taxon>Malvales</taxon>
        <taxon>Malvaceae</taxon>
        <taxon>Malvoideae</taxon>
        <taxon>Gossypium</taxon>
    </lineage>
</organism>
<reference evidence="2 3" key="1">
    <citation type="journal article" date="2019" name="Genome Biol. Evol.">
        <title>Insights into the evolution of the New World diploid cottons (Gossypium, subgenus Houzingenia) based on genome sequencing.</title>
        <authorList>
            <person name="Grover C.E."/>
            <person name="Arick M.A. 2nd"/>
            <person name="Thrash A."/>
            <person name="Conover J.L."/>
            <person name="Sanders W.S."/>
            <person name="Peterson D.G."/>
            <person name="Frelichowski J.E."/>
            <person name="Scheffler J.A."/>
            <person name="Scheffler B.E."/>
            <person name="Wendel J.F."/>
        </authorList>
    </citation>
    <scope>NUCLEOTIDE SEQUENCE [LARGE SCALE GENOMIC DNA]</scope>
    <source>
        <strain evidence="2">8</strain>
        <tissue evidence="2">Leaf</tissue>
    </source>
</reference>
<protein>
    <submittedName>
        <fullName evidence="2">Uncharacterized protein</fullName>
    </submittedName>
</protein>
<evidence type="ECO:0000256" key="1">
    <source>
        <dbReference type="SAM" id="MobiDB-lite"/>
    </source>
</evidence>
<dbReference type="AlphaFoldDB" id="A0A7J8NV35"/>